<proteinExistence type="predicted"/>
<protein>
    <recommendedName>
        <fullName evidence="4">HTH marR-type domain-containing protein</fullName>
    </recommendedName>
</protein>
<dbReference type="EMBL" id="NRRL01000097">
    <property type="protein sequence ID" value="MBK1670481.1"/>
    <property type="molecule type" value="Genomic_DNA"/>
</dbReference>
<feature type="domain" description="HTH marR-type" evidence="4">
    <location>
        <begin position="1"/>
        <end position="136"/>
    </location>
</feature>
<dbReference type="Pfam" id="PF12802">
    <property type="entry name" value="MarR_2"/>
    <property type="match status" value="1"/>
</dbReference>
<evidence type="ECO:0000313" key="5">
    <source>
        <dbReference type="EMBL" id="MBK1670481.1"/>
    </source>
</evidence>
<dbReference type="PANTHER" id="PTHR33164">
    <property type="entry name" value="TRANSCRIPTIONAL REGULATOR, MARR FAMILY"/>
    <property type="match status" value="1"/>
</dbReference>
<dbReference type="PANTHER" id="PTHR33164:SF57">
    <property type="entry name" value="MARR-FAMILY TRANSCRIPTIONAL REGULATOR"/>
    <property type="match status" value="1"/>
</dbReference>
<evidence type="ECO:0000256" key="2">
    <source>
        <dbReference type="ARBA" id="ARBA00023125"/>
    </source>
</evidence>
<dbReference type="RefSeq" id="WP_200342843.1">
    <property type="nucleotide sequence ID" value="NZ_NRRL01000097.1"/>
</dbReference>
<evidence type="ECO:0000259" key="4">
    <source>
        <dbReference type="PROSITE" id="PS50995"/>
    </source>
</evidence>
<dbReference type="InterPro" id="IPR039422">
    <property type="entry name" value="MarR/SlyA-like"/>
</dbReference>
<comment type="caution">
    <text evidence="5">The sequence shown here is derived from an EMBL/GenBank/DDBJ whole genome shotgun (WGS) entry which is preliminary data.</text>
</comment>
<name>A0ABS1DKG0_9PROT</name>
<reference evidence="5 6" key="1">
    <citation type="journal article" date="2020" name="Microorganisms">
        <title>Osmotic Adaptation and Compatible Solute Biosynthesis of Phototrophic Bacteria as Revealed from Genome Analyses.</title>
        <authorList>
            <person name="Imhoff J.F."/>
            <person name="Rahn T."/>
            <person name="Kunzel S."/>
            <person name="Keller A."/>
            <person name="Neulinger S.C."/>
        </authorList>
    </citation>
    <scope>NUCLEOTIDE SEQUENCE [LARGE SCALE GENOMIC DNA]</scope>
    <source>
        <strain evidence="5 6">DSM 9895</strain>
    </source>
</reference>
<dbReference type="Proteomes" id="UP001296873">
    <property type="component" value="Unassembled WGS sequence"/>
</dbReference>
<keyword evidence="2" id="KW-0238">DNA-binding</keyword>
<evidence type="ECO:0000256" key="1">
    <source>
        <dbReference type="ARBA" id="ARBA00023015"/>
    </source>
</evidence>
<keyword evidence="6" id="KW-1185">Reference proteome</keyword>
<keyword evidence="1" id="KW-0805">Transcription regulation</keyword>
<dbReference type="SUPFAM" id="SSF46785">
    <property type="entry name" value="Winged helix' DNA-binding domain"/>
    <property type="match status" value="1"/>
</dbReference>
<dbReference type="Gene3D" id="1.10.10.10">
    <property type="entry name" value="Winged helix-like DNA-binding domain superfamily/Winged helix DNA-binding domain"/>
    <property type="match status" value="1"/>
</dbReference>
<dbReference type="InterPro" id="IPR000835">
    <property type="entry name" value="HTH_MarR-typ"/>
</dbReference>
<evidence type="ECO:0000256" key="3">
    <source>
        <dbReference type="ARBA" id="ARBA00023163"/>
    </source>
</evidence>
<dbReference type="PROSITE" id="PS50995">
    <property type="entry name" value="HTH_MARR_2"/>
    <property type="match status" value="1"/>
</dbReference>
<accession>A0ABS1DKG0</accession>
<dbReference type="SMART" id="SM00347">
    <property type="entry name" value="HTH_MARR"/>
    <property type="match status" value="1"/>
</dbReference>
<evidence type="ECO:0000313" key="6">
    <source>
        <dbReference type="Proteomes" id="UP001296873"/>
    </source>
</evidence>
<gene>
    <name evidence="5" type="ORF">CKO28_20865</name>
</gene>
<dbReference type="InterPro" id="IPR036390">
    <property type="entry name" value="WH_DNA-bd_sf"/>
</dbReference>
<dbReference type="PROSITE" id="PS01117">
    <property type="entry name" value="HTH_MARR_1"/>
    <property type="match status" value="1"/>
</dbReference>
<dbReference type="InterPro" id="IPR036388">
    <property type="entry name" value="WH-like_DNA-bd_sf"/>
</dbReference>
<organism evidence="5 6">
    <name type="scientific">Rhodovibrio sodomensis</name>
    <dbReference type="NCBI Taxonomy" id="1088"/>
    <lineage>
        <taxon>Bacteria</taxon>
        <taxon>Pseudomonadati</taxon>
        <taxon>Pseudomonadota</taxon>
        <taxon>Alphaproteobacteria</taxon>
        <taxon>Rhodospirillales</taxon>
        <taxon>Rhodovibrionaceae</taxon>
        <taxon>Rhodovibrio</taxon>
    </lineage>
</organism>
<dbReference type="InterPro" id="IPR023187">
    <property type="entry name" value="Tscrpt_reg_MarR-type_CS"/>
</dbReference>
<sequence>MSTDCTQIAHALGQLGLYLRNAQWRGEQTEALTPTQVGVLTALHRNGPARVQALARQLGTRHATMSEVVSTLVRRGLVAKERDPDDGRAMRIALTPEGATVAAERDRVPPGLSRAIDRLEAGERAAFKRTLAAIIRDLQIAGEIAPQRMCVTCRFFRPNAHADARAPHHCAFVDQPFGDATLLFDCPDQEEADAADRRDIWSRFRAGTPPAG</sequence>
<keyword evidence="3" id="KW-0804">Transcription</keyword>